<dbReference type="Gene3D" id="2.130.10.10">
    <property type="entry name" value="YVTN repeat-like/Quinoprotein amine dehydrogenase"/>
    <property type="match status" value="2"/>
</dbReference>
<protein>
    <recommendedName>
        <fullName evidence="6">Signal transduction histidine kinase internal region domain-containing protein</fullName>
    </recommendedName>
</protein>
<accession>A0ABR6DNK5</accession>
<name>A0ABR6DNK5_9FLAO</name>
<dbReference type="Gene3D" id="3.30.565.10">
    <property type="entry name" value="Histidine kinase-like ATPase, C-terminal domain"/>
    <property type="match status" value="1"/>
</dbReference>
<dbReference type="PANTHER" id="PTHR34220:SF7">
    <property type="entry name" value="SENSOR HISTIDINE KINASE YPDA"/>
    <property type="match status" value="1"/>
</dbReference>
<dbReference type="InterPro" id="IPR013783">
    <property type="entry name" value="Ig-like_fold"/>
</dbReference>
<dbReference type="EMBL" id="JACJIS010000001">
    <property type="protein sequence ID" value="MBA9073039.1"/>
    <property type="molecule type" value="Genomic_DNA"/>
</dbReference>
<dbReference type="PANTHER" id="PTHR34220">
    <property type="entry name" value="SENSOR HISTIDINE KINASE YPDA"/>
    <property type="match status" value="1"/>
</dbReference>
<dbReference type="InterPro" id="IPR015943">
    <property type="entry name" value="WD40/YVTN_repeat-like_dom_sf"/>
</dbReference>
<evidence type="ECO:0000313" key="5">
    <source>
        <dbReference type="Proteomes" id="UP000555003"/>
    </source>
</evidence>
<dbReference type="SUPFAM" id="SSF63829">
    <property type="entry name" value="Calcium-dependent phosphotriesterase"/>
    <property type="match status" value="1"/>
</dbReference>
<keyword evidence="5" id="KW-1185">Reference proteome</keyword>
<evidence type="ECO:0000256" key="1">
    <source>
        <dbReference type="SAM" id="Phobius"/>
    </source>
</evidence>
<keyword evidence="1" id="KW-1133">Transmembrane helix</keyword>
<dbReference type="InterPro" id="IPR010559">
    <property type="entry name" value="Sig_transdc_His_kin_internal"/>
</dbReference>
<evidence type="ECO:0000259" key="3">
    <source>
        <dbReference type="Pfam" id="PF07495"/>
    </source>
</evidence>
<keyword evidence="1" id="KW-0472">Membrane</keyword>
<dbReference type="Pfam" id="PF06580">
    <property type="entry name" value="His_kinase"/>
    <property type="match status" value="1"/>
</dbReference>
<dbReference type="RefSeq" id="WP_182492904.1">
    <property type="nucleotide sequence ID" value="NZ_JACJIS010000001.1"/>
</dbReference>
<evidence type="ECO:0008006" key="6">
    <source>
        <dbReference type="Google" id="ProtNLM"/>
    </source>
</evidence>
<gene>
    <name evidence="4" type="ORF">GGR22_001165</name>
</gene>
<evidence type="ECO:0000259" key="2">
    <source>
        <dbReference type="Pfam" id="PF06580"/>
    </source>
</evidence>
<comment type="caution">
    <text evidence="4">The sequence shown here is derived from an EMBL/GenBank/DDBJ whole genome shotgun (WGS) entry which is preliminary data.</text>
</comment>
<organism evidence="4 5">
    <name type="scientific">Flavobacterium gossypii</name>
    <dbReference type="NCBI Taxonomy" id="1646119"/>
    <lineage>
        <taxon>Bacteria</taxon>
        <taxon>Pseudomonadati</taxon>
        <taxon>Bacteroidota</taxon>
        <taxon>Flavobacteriia</taxon>
        <taxon>Flavobacteriales</taxon>
        <taxon>Flavobacteriaceae</taxon>
        <taxon>Flavobacterium</taxon>
    </lineage>
</organism>
<dbReference type="InterPro" id="IPR050640">
    <property type="entry name" value="Bact_2-comp_sensor_kinase"/>
</dbReference>
<feature type="domain" description="Signal transduction histidine kinase internal region" evidence="2">
    <location>
        <begin position="807"/>
        <end position="885"/>
    </location>
</feature>
<evidence type="ECO:0000313" key="4">
    <source>
        <dbReference type="EMBL" id="MBA9073039.1"/>
    </source>
</evidence>
<proteinExistence type="predicted"/>
<feature type="transmembrane region" description="Helical" evidence="1">
    <location>
        <begin position="768"/>
        <end position="786"/>
    </location>
</feature>
<dbReference type="InterPro" id="IPR036890">
    <property type="entry name" value="HATPase_C_sf"/>
</dbReference>
<reference evidence="4 5" key="1">
    <citation type="submission" date="2020-08" db="EMBL/GenBank/DDBJ databases">
        <title>Genomic Encyclopedia of Type Strains, Phase IV (KMG-IV): sequencing the most valuable type-strain genomes for metagenomic binning, comparative biology and taxonomic classification.</title>
        <authorList>
            <person name="Goeker M."/>
        </authorList>
    </citation>
    <scope>NUCLEOTIDE SEQUENCE [LARGE SCALE GENOMIC DNA]</scope>
    <source>
        <strain evidence="4 5">DSM 100397</strain>
    </source>
</reference>
<sequence length="1012" mass="116947">MRVRILIVALLYFIQGFGQELALKEAQIRDKDNTYLLSSAPFVDNNRFVWYATNRDGDFYRFDGKNKLRYRFHKDKNNYYDSFYISSHAWIQDSNNTIWAAELNKAYLITPDKLEVECIQYPTEGLRVKSSIAKDKANNLWISNGSRFLIKIAPDRQVTQVTHPILENKQESFDIMKILDDGRIIAKSGFRLFYIDAKGLHFFGDLKAIDKDINYDFALFENGKIAAKNSSGYYKYNTTAYKYIYLKGLDLQLFNYSYGEGDCYLGNCDWSNNTLIADSKLFIADDSNLFVNEIDKNTNEIRTIDTLHFKKPISIASNKHHPNFIWISTYDELYKLLVTPSHFERILQFNNRQLSTRGIVADSKNNLYIGTYEGLYTQENGHKKAKEVVVKGEKNGVYDILFLEKNDSILWATEGYNWIKRVNLNTHTKKRFEQTDGLAIQCLKEKSSDAFWLGTNQGLFVFDKKTGKTSPYVEDGYFLGNTSVFGFTEARNEKKWIATRQGLFVKEKGKDFINYHTLNPSFDYKNLLVLHEDEKGNLWMGTDGKGIVFLDPKTKRFKNLTQSDGLSNNIVCGIIESKDALWFSTYYGLSRFDKQKAFFTVYYKEDGLSENEFNVRSSYKKNNNSFYFGGLNGIVEFNPEKIEISSKHPHTLFLYSSSYFSKDKNKNITDYLNLDQQTISLPYNKNYFSAIFSINELFFIEKNTYLYKIEELREEWIDAGTSGSIELPSLPPGNYVLRVKGKDAKGIETANEIKIRLHVEQLFYKTPLFMGLALLSVLALVIYLFIRRSKKQKRIFEREKEIIELKASALKAQMNPHFVFNILNNMQSVLILKGEREVNKYFGAFSKLLRLTLDMSKQELVTLKDEIDYITNYLLLNKMQLNDELDYSIVVEESIKNTSDIALPGMLIQPFVENAILHGLSRKKDRTLALNFAIQDHYLIVTVEDNGIGRAAAALLTQNKKETHKSWATAIVNERIKIMNDSYKDSVSLEIIDLEKEGVPSGTKVVIRLKIN</sequence>
<dbReference type="SUPFAM" id="SSF55874">
    <property type="entry name" value="ATPase domain of HSP90 chaperone/DNA topoisomerase II/histidine kinase"/>
    <property type="match status" value="1"/>
</dbReference>
<dbReference type="Pfam" id="PF07495">
    <property type="entry name" value="Y_Y_Y"/>
    <property type="match status" value="1"/>
</dbReference>
<dbReference type="InterPro" id="IPR011123">
    <property type="entry name" value="Y_Y_Y"/>
</dbReference>
<dbReference type="SUPFAM" id="SSF101898">
    <property type="entry name" value="NHL repeat"/>
    <property type="match status" value="1"/>
</dbReference>
<keyword evidence="1" id="KW-0812">Transmembrane</keyword>
<feature type="domain" description="Two component regulator three Y" evidence="3">
    <location>
        <begin position="701"/>
        <end position="759"/>
    </location>
</feature>
<dbReference type="Gene3D" id="2.60.40.10">
    <property type="entry name" value="Immunoglobulins"/>
    <property type="match status" value="1"/>
</dbReference>
<dbReference type="Proteomes" id="UP000555003">
    <property type="component" value="Unassembled WGS sequence"/>
</dbReference>